<dbReference type="AlphaFoldDB" id="A0A2N9JED2"/>
<dbReference type="HAMAP" id="MF_00131">
    <property type="entry name" value="Trp_synth_alpha"/>
    <property type="match status" value="1"/>
</dbReference>
<evidence type="ECO:0000256" key="9">
    <source>
        <dbReference type="HAMAP-Rule" id="MF_00131"/>
    </source>
</evidence>
<keyword evidence="12" id="KW-1185">Reference proteome</keyword>
<sequence>MNAGISGLALQRAAAEGRKALVAYYPVGYPDVPGSLDVLRALCGEGDEPGADLIEIGLPYSDPVMDGVVIQRAGTRALERGVRTCDVFAAVETVASTGTTPVVMTYWNLVDRYGVDAFARDLRSAGGAGLITPDLVPDEASDWFAASDAHGLDRIFLVSPSSSDERIAATAAACRGWLYATAVMGVTGTREQSSSMAPDLVASIRALAPEVLVGVGLGISNGDQAAAVAQFADAAIVGSAFVKQVLNAEEAGDASDLTGLRTLLSDLVAGVRR</sequence>
<evidence type="ECO:0000256" key="6">
    <source>
        <dbReference type="ARBA" id="ARBA00023141"/>
    </source>
</evidence>
<dbReference type="UniPathway" id="UPA00035">
    <property type="reaction ID" value="UER00044"/>
</dbReference>
<keyword evidence="6 9" id="KW-0057">Aromatic amino acid biosynthesis</keyword>
<dbReference type="PROSITE" id="PS00167">
    <property type="entry name" value="TRP_SYNTHASE_ALPHA"/>
    <property type="match status" value="1"/>
</dbReference>
<evidence type="ECO:0000313" key="11">
    <source>
        <dbReference type="EMBL" id="SPD86113.1"/>
    </source>
</evidence>
<accession>A0A2N9JED2</accession>
<comment type="function">
    <text evidence="1 9">The alpha subunit is responsible for the aldol cleavage of indoleglycerol phosphate to indole and glyceraldehyde 3-phosphate.</text>
</comment>
<dbReference type="RefSeq" id="WP_231935817.1">
    <property type="nucleotide sequence ID" value="NZ_BAAAGO010000064.1"/>
</dbReference>
<dbReference type="KEGG" id="mgg:MPLG2_1077"/>
<dbReference type="Pfam" id="PF00290">
    <property type="entry name" value="Trp_syntA"/>
    <property type="match status" value="1"/>
</dbReference>
<dbReference type="EC" id="4.2.1.20" evidence="9"/>
<dbReference type="InterPro" id="IPR018204">
    <property type="entry name" value="Trp_synthase_alpha_AS"/>
</dbReference>
<dbReference type="InterPro" id="IPR002028">
    <property type="entry name" value="Trp_synthase_suA"/>
</dbReference>
<dbReference type="NCBIfam" id="TIGR00262">
    <property type="entry name" value="trpA"/>
    <property type="match status" value="1"/>
</dbReference>
<evidence type="ECO:0000256" key="3">
    <source>
        <dbReference type="ARBA" id="ARBA00011270"/>
    </source>
</evidence>
<feature type="active site" description="Proton acceptor" evidence="9">
    <location>
        <position position="66"/>
    </location>
</feature>
<dbReference type="GO" id="GO:0004834">
    <property type="term" value="F:tryptophan synthase activity"/>
    <property type="evidence" value="ECO:0007669"/>
    <property type="project" value="UniProtKB-UniRule"/>
</dbReference>
<gene>
    <name evidence="9 11" type="primary">trpA</name>
    <name evidence="11" type="ORF">MPLG2_1077</name>
</gene>
<evidence type="ECO:0000256" key="2">
    <source>
        <dbReference type="ARBA" id="ARBA00004733"/>
    </source>
</evidence>
<protein>
    <recommendedName>
        <fullName evidence="9">Tryptophan synthase alpha chain</fullName>
        <ecNumber evidence="9">4.2.1.20</ecNumber>
    </recommendedName>
</protein>
<dbReference type="InterPro" id="IPR013785">
    <property type="entry name" value="Aldolase_TIM"/>
</dbReference>
<comment type="similarity">
    <text evidence="9 10">Belongs to the TrpA family.</text>
</comment>
<evidence type="ECO:0000256" key="1">
    <source>
        <dbReference type="ARBA" id="ARBA00003365"/>
    </source>
</evidence>
<comment type="catalytic activity">
    <reaction evidence="8 9">
        <text>(1S,2R)-1-C-(indol-3-yl)glycerol 3-phosphate + L-serine = D-glyceraldehyde 3-phosphate + L-tryptophan + H2O</text>
        <dbReference type="Rhea" id="RHEA:10532"/>
        <dbReference type="ChEBI" id="CHEBI:15377"/>
        <dbReference type="ChEBI" id="CHEBI:33384"/>
        <dbReference type="ChEBI" id="CHEBI:57912"/>
        <dbReference type="ChEBI" id="CHEBI:58866"/>
        <dbReference type="ChEBI" id="CHEBI:59776"/>
        <dbReference type="EC" id="4.2.1.20"/>
    </reaction>
</comment>
<dbReference type="PANTHER" id="PTHR43406:SF1">
    <property type="entry name" value="TRYPTOPHAN SYNTHASE ALPHA CHAIN, CHLOROPLASTIC"/>
    <property type="match status" value="1"/>
</dbReference>
<dbReference type="FunFam" id="3.20.20.70:FF:000037">
    <property type="entry name" value="Tryptophan synthase alpha chain"/>
    <property type="match status" value="1"/>
</dbReference>
<reference evidence="11 12" key="1">
    <citation type="submission" date="2018-02" db="EMBL/GenBank/DDBJ databases">
        <authorList>
            <person name="Cohen D.B."/>
            <person name="Kent A.D."/>
        </authorList>
    </citation>
    <scope>NUCLEOTIDE SEQUENCE [LARGE SCALE GENOMIC DNA]</scope>
    <source>
        <strain evidence="11">1</strain>
    </source>
</reference>
<name>A0A2N9JED2_9ACTN</name>
<evidence type="ECO:0000256" key="4">
    <source>
        <dbReference type="ARBA" id="ARBA00022605"/>
    </source>
</evidence>
<evidence type="ECO:0000313" key="12">
    <source>
        <dbReference type="Proteomes" id="UP000238164"/>
    </source>
</evidence>
<comment type="pathway">
    <text evidence="2 9">Amino-acid biosynthesis; L-tryptophan biosynthesis; L-tryptophan from chorismate: step 5/5.</text>
</comment>
<proteinExistence type="inferred from homology"/>
<dbReference type="GO" id="GO:0005829">
    <property type="term" value="C:cytosol"/>
    <property type="evidence" value="ECO:0007669"/>
    <property type="project" value="TreeGrafter"/>
</dbReference>
<dbReference type="Gene3D" id="3.20.20.70">
    <property type="entry name" value="Aldolase class I"/>
    <property type="match status" value="1"/>
</dbReference>
<dbReference type="CDD" id="cd04724">
    <property type="entry name" value="Tryptophan_synthase_alpha"/>
    <property type="match status" value="1"/>
</dbReference>
<dbReference type="EMBL" id="LT985188">
    <property type="protein sequence ID" value="SPD86113.1"/>
    <property type="molecule type" value="Genomic_DNA"/>
</dbReference>
<evidence type="ECO:0000256" key="10">
    <source>
        <dbReference type="RuleBase" id="RU003662"/>
    </source>
</evidence>
<evidence type="ECO:0000256" key="5">
    <source>
        <dbReference type="ARBA" id="ARBA00022822"/>
    </source>
</evidence>
<keyword evidence="7 9" id="KW-0456">Lyase</keyword>
<dbReference type="PANTHER" id="PTHR43406">
    <property type="entry name" value="TRYPTOPHAN SYNTHASE, ALPHA CHAIN"/>
    <property type="match status" value="1"/>
</dbReference>
<evidence type="ECO:0000256" key="8">
    <source>
        <dbReference type="ARBA" id="ARBA00049047"/>
    </source>
</evidence>
<dbReference type="Proteomes" id="UP000238164">
    <property type="component" value="Chromosome 1"/>
</dbReference>
<evidence type="ECO:0000256" key="7">
    <source>
        <dbReference type="ARBA" id="ARBA00023239"/>
    </source>
</evidence>
<comment type="subunit">
    <text evidence="3 9">Tetramer of two alpha and two beta chains.</text>
</comment>
<dbReference type="SUPFAM" id="SSF51366">
    <property type="entry name" value="Ribulose-phoshate binding barrel"/>
    <property type="match status" value="1"/>
</dbReference>
<dbReference type="InterPro" id="IPR011060">
    <property type="entry name" value="RibuloseP-bd_barrel"/>
</dbReference>
<feature type="active site" description="Proton acceptor" evidence="9">
    <location>
        <position position="55"/>
    </location>
</feature>
<organism evidence="11 12">
    <name type="scientific">Micropruina glycogenica</name>
    <dbReference type="NCBI Taxonomy" id="75385"/>
    <lineage>
        <taxon>Bacteria</taxon>
        <taxon>Bacillati</taxon>
        <taxon>Actinomycetota</taxon>
        <taxon>Actinomycetes</taxon>
        <taxon>Propionibacteriales</taxon>
        <taxon>Nocardioidaceae</taxon>
        <taxon>Micropruina</taxon>
    </lineage>
</organism>
<keyword evidence="4 9" id="KW-0028">Amino-acid biosynthesis</keyword>
<keyword evidence="5 9" id="KW-0822">Tryptophan biosynthesis</keyword>